<name>A0A5N0T9N2_9MICO</name>
<dbReference type="EMBL" id="VYUY01000016">
    <property type="protein sequence ID" value="KAA9131753.1"/>
    <property type="molecule type" value="Genomic_DNA"/>
</dbReference>
<evidence type="ECO:0000256" key="1">
    <source>
        <dbReference type="SAM" id="MobiDB-lite"/>
    </source>
</evidence>
<evidence type="ECO:0000259" key="4">
    <source>
        <dbReference type="Pfam" id="PF19190"/>
    </source>
</evidence>
<dbReference type="SUPFAM" id="SSF88713">
    <property type="entry name" value="Glycoside hydrolase/deacetylase"/>
    <property type="match status" value="1"/>
</dbReference>
<dbReference type="Gene3D" id="2.60.120.200">
    <property type="match status" value="1"/>
</dbReference>
<protein>
    <recommendedName>
        <fullName evidence="7">NodB homology domain-containing protein</fullName>
    </recommendedName>
</protein>
<dbReference type="InterPro" id="IPR041542">
    <property type="entry name" value="GH43_C2"/>
</dbReference>
<feature type="signal peptide" evidence="2">
    <location>
        <begin position="1"/>
        <end position="20"/>
    </location>
</feature>
<evidence type="ECO:0000259" key="3">
    <source>
        <dbReference type="Pfam" id="PF17851"/>
    </source>
</evidence>
<sequence>MTVLAALVGSATVATPTAWAVDADTGVADTAAFTAAARAAWPEVDDVFPPGLAAAPSQLVFSADEGEACDTPQAVSLATWIVPGELSWTATTSASWLSLSELTGTTPTQTTATVACAELPVGVHAASIQFSAPGAPPWASDAASVPVQVVINPPSPVEVATWRDGHRGAFSVSTDDSQTAGFAELLANGMRGTFVAQGEEAPAEYHHLHEHGMEIGAHLVSHYCSEVSLDVLKAEIEGSIDAVVDVTGTIDKVSSLVWPCGFRTVEYGMIAADYFVSARGYYINELEDATPRDLMNLRSFNSHEHQPAPGDLKSIVERAENEGGWGNLVLHNYTNDDGAIHYAGTKDVWVAPIDDVVAYILQRDRTVLTLPVETAEGMTFDVSRLALPTARARDTEATLDAADTITLRVDVTGRPGVESASVGGTPVAYDVRRETGGTFLYLSTAVGGTPATVHVGFASGQKAALTASPTSLHINVTTDEPTAQRNVTLDRGGDPTAQWSATTDRAWLSAPHSGTAADMTVEIDASGLAVGSYSGSVRVTAPGHETRTIPVTLDVLAPGSHRYTFDYADRAALTGAGWSFIARTASGQNRNTERTSGAVVAYGRDGLRVPADSGDLWERGNDTRNTLFHTLPSGWRSAEARVDFAPYDNFQLAGIAIYGDDDNYVQLSRAFNSFRGGNGISLISETGGSASELPAESTNATSLTLRLTRDVAARRVDASVSTDDGMMWREVGSVNREIQGAKVALTVGGSVSAIGGYTVARIRDVTIRTASTPSPTPTPTPTPTPDPTPTPTPTPDPTPTPTP</sequence>
<keyword evidence="6" id="KW-1185">Reference proteome</keyword>
<dbReference type="InterPro" id="IPR024361">
    <property type="entry name" value="BACON"/>
</dbReference>
<dbReference type="Pfam" id="PF19190">
    <property type="entry name" value="BACON_2"/>
    <property type="match status" value="2"/>
</dbReference>
<feature type="non-terminal residue" evidence="5">
    <location>
        <position position="803"/>
    </location>
</feature>
<feature type="domain" description="BACON" evidence="4">
    <location>
        <begin position="84"/>
        <end position="116"/>
    </location>
</feature>
<evidence type="ECO:0000256" key="2">
    <source>
        <dbReference type="SAM" id="SignalP"/>
    </source>
</evidence>
<feature type="domain" description="BACON" evidence="4">
    <location>
        <begin position="465"/>
        <end position="546"/>
    </location>
</feature>
<dbReference type="SUPFAM" id="SSF49899">
    <property type="entry name" value="Concanavalin A-like lectins/glucanases"/>
    <property type="match status" value="1"/>
</dbReference>
<dbReference type="Gene3D" id="3.20.20.370">
    <property type="entry name" value="Glycoside hydrolase/deacetylase"/>
    <property type="match status" value="1"/>
</dbReference>
<keyword evidence="2" id="KW-0732">Signal</keyword>
<feature type="compositionally biased region" description="Pro residues" evidence="1">
    <location>
        <begin position="774"/>
        <end position="803"/>
    </location>
</feature>
<organism evidence="5 6">
    <name type="scientific">Microbacterium caowuchunii</name>
    <dbReference type="NCBI Taxonomy" id="2614638"/>
    <lineage>
        <taxon>Bacteria</taxon>
        <taxon>Bacillati</taxon>
        <taxon>Actinomycetota</taxon>
        <taxon>Actinomycetes</taxon>
        <taxon>Micrococcales</taxon>
        <taxon>Microbacteriaceae</taxon>
        <taxon>Microbacterium</taxon>
    </lineage>
</organism>
<feature type="domain" description="Beta-xylosidase C-terminal Concanavalin A-like" evidence="3">
    <location>
        <begin position="621"/>
        <end position="735"/>
    </location>
</feature>
<dbReference type="InterPro" id="IPR011330">
    <property type="entry name" value="Glyco_hydro/deAcase_b/a-brl"/>
</dbReference>
<comment type="caution">
    <text evidence="5">The sequence shown here is derived from an EMBL/GenBank/DDBJ whole genome shotgun (WGS) entry which is preliminary data.</text>
</comment>
<evidence type="ECO:0008006" key="7">
    <source>
        <dbReference type="Google" id="ProtNLM"/>
    </source>
</evidence>
<evidence type="ECO:0000313" key="6">
    <source>
        <dbReference type="Proteomes" id="UP000326838"/>
    </source>
</evidence>
<dbReference type="RefSeq" id="WP_224786100.1">
    <property type="nucleotide sequence ID" value="NZ_VYUY01000016.1"/>
</dbReference>
<dbReference type="GO" id="GO:0005975">
    <property type="term" value="P:carbohydrate metabolic process"/>
    <property type="evidence" value="ECO:0007669"/>
    <property type="project" value="InterPro"/>
</dbReference>
<dbReference type="Pfam" id="PF17851">
    <property type="entry name" value="GH43_C2"/>
    <property type="match status" value="1"/>
</dbReference>
<reference evidence="6" key="1">
    <citation type="submission" date="2019-09" db="EMBL/GenBank/DDBJ databases">
        <title>Mumia zhuanghuii sp. nov. isolated from the intestinal contents of plateau pika (Ochotona curzoniae) in the Qinghai-Tibet plateau of China.</title>
        <authorList>
            <person name="Tian Z."/>
        </authorList>
    </citation>
    <scope>NUCLEOTIDE SEQUENCE [LARGE SCALE GENOMIC DNA]</scope>
    <source>
        <strain evidence="6">L-033</strain>
    </source>
</reference>
<dbReference type="InterPro" id="IPR013320">
    <property type="entry name" value="ConA-like_dom_sf"/>
</dbReference>
<gene>
    <name evidence="5" type="ORF">F6B40_12220</name>
</gene>
<feature type="region of interest" description="Disordered" evidence="1">
    <location>
        <begin position="767"/>
        <end position="803"/>
    </location>
</feature>
<dbReference type="AlphaFoldDB" id="A0A5N0T9N2"/>
<evidence type="ECO:0000313" key="5">
    <source>
        <dbReference type="EMBL" id="KAA9131753.1"/>
    </source>
</evidence>
<feature type="chain" id="PRO_5024422508" description="NodB homology domain-containing protein" evidence="2">
    <location>
        <begin position="21"/>
        <end position="803"/>
    </location>
</feature>
<proteinExistence type="predicted"/>
<dbReference type="Proteomes" id="UP000326838">
    <property type="component" value="Unassembled WGS sequence"/>
</dbReference>
<accession>A0A5N0T9N2</accession>